<organism evidence="9 10">
    <name type="scientific">Planifilum fulgidum</name>
    <dbReference type="NCBI Taxonomy" id="201973"/>
    <lineage>
        <taxon>Bacteria</taxon>
        <taxon>Bacillati</taxon>
        <taxon>Bacillota</taxon>
        <taxon>Bacilli</taxon>
        <taxon>Bacillales</taxon>
        <taxon>Thermoactinomycetaceae</taxon>
        <taxon>Planifilum</taxon>
    </lineage>
</organism>
<evidence type="ECO:0000256" key="2">
    <source>
        <dbReference type="ARBA" id="ARBA00005262"/>
    </source>
</evidence>
<keyword evidence="6 8" id="KW-0472">Membrane</keyword>
<dbReference type="Proteomes" id="UP000198661">
    <property type="component" value="Unassembled WGS sequence"/>
</dbReference>
<evidence type="ECO:0000313" key="10">
    <source>
        <dbReference type="Proteomes" id="UP000198661"/>
    </source>
</evidence>
<feature type="transmembrane region" description="Helical" evidence="8">
    <location>
        <begin position="351"/>
        <end position="368"/>
    </location>
</feature>
<dbReference type="STRING" id="201973.SAMN04488025_11219"/>
<feature type="transmembrane region" description="Helical" evidence="8">
    <location>
        <begin position="220"/>
        <end position="238"/>
    </location>
</feature>
<evidence type="ECO:0000256" key="6">
    <source>
        <dbReference type="ARBA" id="ARBA00023136"/>
    </source>
</evidence>
<sequence>MEKDRDGFRQNRGDWAGGTCASETQRARKGSALEVLKVAVRLGLTSFGGPVAHLGYYREECVIRRKWLDEKTYADLVALCQMLPGPASSQVGMAIGLIRAGFPGALAFWTGFTLPSALALMAFACALQGIQIKGTGWVHGLLVVAVAVVARAVWGMARGLASDRLRGTIAVLSAVVAVLWQSALSQVLIIASAGVFGWILLPKGPGREASPLRIPFSRRAAWIAWGLFFGLLFLLPLWREVASSRWPAILDSFYRTGSLVFGGGHVVLPLLEAEVVSPGWMTPDQFLAGYGAAQAVPGPLFTFAAYLGMLIGGWPGALLATVSIFFPSFLLIVGTLPFWDRIRTRPEFQRALDGIHAAVVGILSAALYDPLWTEAIRTPWDFSLALMAFALLMIWKVPPWAVVLLCAAGGALLYLCG</sequence>
<feature type="transmembrane region" description="Helical" evidence="8">
    <location>
        <begin position="106"/>
        <end position="130"/>
    </location>
</feature>
<name>A0A1I2NA41_9BACL</name>
<dbReference type="InterPro" id="IPR014047">
    <property type="entry name" value="Chr_Tranpt_l_chain"/>
</dbReference>
<proteinExistence type="inferred from homology"/>
<dbReference type="InterPro" id="IPR003370">
    <property type="entry name" value="Chromate_transpt"/>
</dbReference>
<feature type="transmembrane region" description="Helical" evidence="8">
    <location>
        <begin position="388"/>
        <end position="415"/>
    </location>
</feature>
<evidence type="ECO:0000313" key="9">
    <source>
        <dbReference type="EMBL" id="SFG00785.1"/>
    </source>
</evidence>
<feature type="transmembrane region" description="Helical" evidence="8">
    <location>
        <begin position="317"/>
        <end position="339"/>
    </location>
</feature>
<dbReference type="EMBL" id="FOOK01000012">
    <property type="protein sequence ID" value="SFG00785.1"/>
    <property type="molecule type" value="Genomic_DNA"/>
</dbReference>
<dbReference type="PANTHER" id="PTHR33567">
    <property type="entry name" value="CHROMATE ION TRANSPORTER (EUROFUNG)"/>
    <property type="match status" value="1"/>
</dbReference>
<dbReference type="RefSeq" id="WP_092037857.1">
    <property type="nucleotide sequence ID" value="NZ_FOOK01000012.1"/>
</dbReference>
<evidence type="ECO:0000256" key="3">
    <source>
        <dbReference type="ARBA" id="ARBA00022475"/>
    </source>
</evidence>
<keyword evidence="4 8" id="KW-0812">Transmembrane</keyword>
<dbReference type="NCBIfam" id="TIGR00937">
    <property type="entry name" value="2A51"/>
    <property type="match status" value="1"/>
</dbReference>
<evidence type="ECO:0000256" key="5">
    <source>
        <dbReference type="ARBA" id="ARBA00022989"/>
    </source>
</evidence>
<comment type="similarity">
    <text evidence="2">Belongs to the chromate ion transporter (CHR) (TC 2.A.51) family.</text>
</comment>
<keyword evidence="10" id="KW-1185">Reference proteome</keyword>
<protein>
    <submittedName>
        <fullName evidence="9">Chromate transporter</fullName>
    </submittedName>
</protein>
<feature type="region of interest" description="Disordered" evidence="7">
    <location>
        <begin position="1"/>
        <end position="20"/>
    </location>
</feature>
<reference evidence="10" key="1">
    <citation type="submission" date="2016-10" db="EMBL/GenBank/DDBJ databases">
        <authorList>
            <person name="Varghese N."/>
            <person name="Submissions S."/>
        </authorList>
    </citation>
    <scope>NUCLEOTIDE SEQUENCE [LARGE SCALE GENOMIC DNA]</scope>
    <source>
        <strain evidence="10">DSM 44945</strain>
    </source>
</reference>
<keyword evidence="5 8" id="KW-1133">Transmembrane helix</keyword>
<evidence type="ECO:0000256" key="1">
    <source>
        <dbReference type="ARBA" id="ARBA00004651"/>
    </source>
</evidence>
<evidence type="ECO:0000256" key="7">
    <source>
        <dbReference type="SAM" id="MobiDB-lite"/>
    </source>
</evidence>
<dbReference type="Pfam" id="PF02417">
    <property type="entry name" value="Chromate_transp"/>
    <property type="match status" value="2"/>
</dbReference>
<keyword evidence="3" id="KW-1003">Cell membrane</keyword>
<feature type="compositionally biased region" description="Basic and acidic residues" evidence="7">
    <location>
        <begin position="1"/>
        <end position="12"/>
    </location>
</feature>
<dbReference type="GO" id="GO:0015109">
    <property type="term" value="F:chromate transmembrane transporter activity"/>
    <property type="evidence" value="ECO:0007669"/>
    <property type="project" value="InterPro"/>
</dbReference>
<feature type="transmembrane region" description="Helical" evidence="8">
    <location>
        <begin position="136"/>
        <end position="157"/>
    </location>
</feature>
<dbReference type="AlphaFoldDB" id="A0A1I2NA41"/>
<accession>A0A1I2NA41</accession>
<comment type="subcellular location">
    <subcellularLocation>
        <location evidence="1">Cell membrane</location>
        <topology evidence="1">Multi-pass membrane protein</topology>
    </subcellularLocation>
</comment>
<dbReference type="PANTHER" id="PTHR33567:SF3">
    <property type="entry name" value="CHROMATE ION TRANSPORTER (EUROFUNG)"/>
    <property type="match status" value="1"/>
</dbReference>
<dbReference type="GO" id="GO:0005886">
    <property type="term" value="C:plasma membrane"/>
    <property type="evidence" value="ECO:0007669"/>
    <property type="project" value="UniProtKB-SubCell"/>
</dbReference>
<dbReference type="PIRSF" id="PIRSF004810">
    <property type="entry name" value="ChrA"/>
    <property type="match status" value="1"/>
</dbReference>
<evidence type="ECO:0000256" key="8">
    <source>
        <dbReference type="SAM" id="Phobius"/>
    </source>
</evidence>
<evidence type="ECO:0000256" key="4">
    <source>
        <dbReference type="ARBA" id="ARBA00022692"/>
    </source>
</evidence>
<feature type="transmembrane region" description="Helical" evidence="8">
    <location>
        <begin position="169"/>
        <end position="200"/>
    </location>
</feature>
<dbReference type="OrthoDB" id="9788907at2"/>
<gene>
    <name evidence="9" type="ORF">SAMN04488025_11219</name>
</gene>